<dbReference type="Proteomes" id="UP001732700">
    <property type="component" value="Chromosome 7A"/>
</dbReference>
<reference evidence="1" key="1">
    <citation type="submission" date="2021-05" db="EMBL/GenBank/DDBJ databases">
        <authorList>
            <person name="Scholz U."/>
            <person name="Mascher M."/>
            <person name="Fiebig A."/>
        </authorList>
    </citation>
    <scope>NUCLEOTIDE SEQUENCE [LARGE SCALE GENOMIC DNA]</scope>
</reference>
<organism evidence="1 2">
    <name type="scientific">Avena sativa</name>
    <name type="common">Oat</name>
    <dbReference type="NCBI Taxonomy" id="4498"/>
    <lineage>
        <taxon>Eukaryota</taxon>
        <taxon>Viridiplantae</taxon>
        <taxon>Streptophyta</taxon>
        <taxon>Embryophyta</taxon>
        <taxon>Tracheophyta</taxon>
        <taxon>Spermatophyta</taxon>
        <taxon>Magnoliopsida</taxon>
        <taxon>Liliopsida</taxon>
        <taxon>Poales</taxon>
        <taxon>Poaceae</taxon>
        <taxon>BOP clade</taxon>
        <taxon>Pooideae</taxon>
        <taxon>Poodae</taxon>
        <taxon>Poeae</taxon>
        <taxon>Poeae Chloroplast Group 1 (Aveneae type)</taxon>
        <taxon>Aveninae</taxon>
        <taxon>Avena</taxon>
    </lineage>
</organism>
<proteinExistence type="predicted"/>
<reference evidence="1" key="2">
    <citation type="submission" date="2025-09" db="UniProtKB">
        <authorList>
            <consortium name="EnsemblPlants"/>
        </authorList>
    </citation>
    <scope>IDENTIFICATION</scope>
</reference>
<sequence length="109" mass="11676">MFSWAGKGAHLSAIPFGKLLNQSAAFSACSKLFVGGLSFDTNEIALRDAFSQHGDVVEVKVICHPVTGKSKGYGFVKFSSEIEAAAASEKMSDELLDGRNIRVHYANHG</sequence>
<accession>A0ACD5ZUE4</accession>
<keyword evidence="2" id="KW-1185">Reference proteome</keyword>
<evidence type="ECO:0000313" key="1">
    <source>
        <dbReference type="EnsemblPlants" id="AVESA.00010b.r2.7AG1215540.1.CDS"/>
    </source>
</evidence>
<evidence type="ECO:0000313" key="2">
    <source>
        <dbReference type="Proteomes" id="UP001732700"/>
    </source>
</evidence>
<protein>
    <submittedName>
        <fullName evidence="1">Uncharacterized protein</fullName>
    </submittedName>
</protein>
<dbReference type="EnsemblPlants" id="AVESA.00010b.r2.7AG1215540.1">
    <property type="protein sequence ID" value="AVESA.00010b.r2.7AG1215540.1.CDS"/>
    <property type="gene ID" value="AVESA.00010b.r2.7AG1215540"/>
</dbReference>
<name>A0ACD5ZUE4_AVESA</name>